<keyword evidence="2" id="KW-1185">Reference proteome</keyword>
<organism evidence="1 2">
    <name type="scientific">Acetobacterium wieringae</name>
    <dbReference type="NCBI Taxonomy" id="52694"/>
    <lineage>
        <taxon>Bacteria</taxon>
        <taxon>Bacillati</taxon>
        <taxon>Bacillota</taxon>
        <taxon>Clostridia</taxon>
        <taxon>Eubacteriales</taxon>
        <taxon>Eubacteriaceae</taxon>
        <taxon>Acetobacterium</taxon>
    </lineage>
</organism>
<evidence type="ECO:0000313" key="2">
    <source>
        <dbReference type="Proteomes" id="UP001163550"/>
    </source>
</evidence>
<evidence type="ECO:0000313" key="1">
    <source>
        <dbReference type="EMBL" id="UYO62188.1"/>
    </source>
</evidence>
<accession>A0ABY6HF45</accession>
<dbReference type="RefSeq" id="WP_228881285.1">
    <property type="nucleotide sequence ID" value="NZ_CABIIK010000032.1"/>
</dbReference>
<sequence>MTEVLRTPCYGDSNLQDVIASVIVIGSGTCPLLCNSVNCWKNGLLEAAPFHRRASLLSKIHRDGVRHDK</sequence>
<dbReference type="EMBL" id="CP087994">
    <property type="protein sequence ID" value="UYO62188.1"/>
    <property type="molecule type" value="Genomic_DNA"/>
</dbReference>
<gene>
    <name evidence="1" type="ORF">LNN31_15575</name>
</gene>
<dbReference type="Proteomes" id="UP001163550">
    <property type="component" value="Chromosome"/>
</dbReference>
<proteinExistence type="predicted"/>
<reference evidence="1" key="1">
    <citation type="submission" date="2021-11" db="EMBL/GenBank/DDBJ databases">
        <title>Isoprene-degrading acetogen.</title>
        <authorList>
            <person name="Yang Y."/>
            <person name="Jin H."/>
            <person name="Yan J."/>
        </authorList>
    </citation>
    <scope>NUCLEOTIDE SEQUENCE</scope>
    <source>
        <strain evidence="1">Berkeley</strain>
    </source>
</reference>
<name>A0ABY6HF45_9FIRM</name>
<protein>
    <submittedName>
        <fullName evidence="1">Uncharacterized protein</fullName>
    </submittedName>
</protein>